<organism evidence="4 5">
    <name type="scientific">Brachybacterium kimchii</name>
    <dbReference type="NCBI Taxonomy" id="2942909"/>
    <lineage>
        <taxon>Bacteria</taxon>
        <taxon>Bacillati</taxon>
        <taxon>Actinomycetota</taxon>
        <taxon>Actinomycetes</taxon>
        <taxon>Micrococcales</taxon>
        <taxon>Dermabacteraceae</taxon>
        <taxon>Brachybacterium</taxon>
    </lineage>
</organism>
<evidence type="ECO:0000256" key="1">
    <source>
        <dbReference type="ARBA" id="ARBA00023239"/>
    </source>
</evidence>
<evidence type="ECO:0000313" key="5">
    <source>
        <dbReference type="Proteomes" id="UP001055868"/>
    </source>
</evidence>
<dbReference type="PRINTS" id="PR00146">
    <property type="entry name" value="DHPICSNTHASE"/>
</dbReference>
<dbReference type="PANTHER" id="PTHR42849:SF1">
    <property type="entry name" value="N-ACETYLNEURAMINATE LYASE"/>
    <property type="match status" value="1"/>
</dbReference>
<dbReference type="SUPFAM" id="SSF51569">
    <property type="entry name" value="Aldolase"/>
    <property type="match status" value="1"/>
</dbReference>
<dbReference type="SMART" id="SM01130">
    <property type="entry name" value="DHDPS"/>
    <property type="match status" value="1"/>
</dbReference>
<keyword evidence="1 3" id="KW-0456">Lyase</keyword>
<proteinExistence type="inferred from homology"/>
<accession>A0ABY4N5D3</accession>
<dbReference type="Pfam" id="PF00701">
    <property type="entry name" value="DHDPS"/>
    <property type="match status" value="1"/>
</dbReference>
<evidence type="ECO:0000313" key="4">
    <source>
        <dbReference type="EMBL" id="UQN29066.1"/>
    </source>
</evidence>
<evidence type="ECO:0000256" key="3">
    <source>
        <dbReference type="PIRNR" id="PIRNR001365"/>
    </source>
</evidence>
<dbReference type="InterPro" id="IPR013785">
    <property type="entry name" value="Aldolase_TIM"/>
</dbReference>
<dbReference type="Proteomes" id="UP001055868">
    <property type="component" value="Chromosome"/>
</dbReference>
<dbReference type="RefSeq" id="WP_249478228.1">
    <property type="nucleotide sequence ID" value="NZ_CP097218.1"/>
</dbReference>
<dbReference type="PANTHER" id="PTHR42849">
    <property type="entry name" value="N-ACETYLNEURAMINATE LYASE"/>
    <property type="match status" value="1"/>
</dbReference>
<keyword evidence="5" id="KW-1185">Reference proteome</keyword>
<gene>
    <name evidence="4" type="ORF">M4486_15750</name>
</gene>
<evidence type="ECO:0000256" key="2">
    <source>
        <dbReference type="ARBA" id="ARBA00023270"/>
    </source>
</evidence>
<dbReference type="InterPro" id="IPR002220">
    <property type="entry name" value="DapA-like"/>
</dbReference>
<sequence length="294" mass="31190">MSSPHGSIPALVTPLDEEGDLLEDSLRHVLDHVIDGGSHGVFILGSSGEIYALDDRQKRRVVEITVEHVAGRVPIYAGASEITTRDCIRTARMVESVGGVEALSVLTPYFMTPTQGELVEHFSTIAGSTDLPVVLYNNPGRTHVQLEVETVLRLSEVDGIIGLKDSAGDLGRVRRILAERPEGFCVLMGMDARILPALEAGADGAIASTGNVVPRVVAGIYDAFRAGDGARAAELQEALGALRVLVDRATFPLVLKEGLRLAGVDAGSCAAPAREVDPALREELREVVDTLSAL</sequence>
<dbReference type="Gene3D" id="3.20.20.70">
    <property type="entry name" value="Aldolase class I"/>
    <property type="match status" value="1"/>
</dbReference>
<name>A0ABY4N5D3_9MICO</name>
<dbReference type="CDD" id="cd00408">
    <property type="entry name" value="DHDPS-like"/>
    <property type="match status" value="1"/>
</dbReference>
<dbReference type="PIRSF" id="PIRSF001365">
    <property type="entry name" value="DHDPS"/>
    <property type="match status" value="1"/>
</dbReference>
<dbReference type="EMBL" id="CP097218">
    <property type="protein sequence ID" value="UQN29066.1"/>
    <property type="molecule type" value="Genomic_DNA"/>
</dbReference>
<protein>
    <submittedName>
        <fullName evidence="4">Dihydrodipicolinate synthase family protein</fullName>
    </submittedName>
</protein>
<reference evidence="4" key="1">
    <citation type="submission" date="2022-05" db="EMBL/GenBank/DDBJ databases">
        <title>Genomic analysis of Brachybacterium sp. CBA3104.</title>
        <authorList>
            <person name="Roh S.W."/>
            <person name="Kim Y.B."/>
            <person name="Kim Y."/>
        </authorList>
    </citation>
    <scope>NUCLEOTIDE SEQUENCE</scope>
    <source>
        <strain evidence="4">CBA3104</strain>
    </source>
</reference>
<comment type="similarity">
    <text evidence="3">Belongs to the DapA family.</text>
</comment>
<dbReference type="PROSITE" id="PS00666">
    <property type="entry name" value="DHDPS_2"/>
    <property type="match status" value="1"/>
</dbReference>
<dbReference type="InterPro" id="IPR020625">
    <property type="entry name" value="Schiff_base-form_aldolases_AS"/>
</dbReference>
<keyword evidence="2" id="KW-0704">Schiff base</keyword>